<gene>
    <name evidence="2" type="ORF">AVEN_158687_1</name>
</gene>
<evidence type="ECO:0000313" key="3">
    <source>
        <dbReference type="Proteomes" id="UP000499080"/>
    </source>
</evidence>
<accession>A0A4Y2ERD4</accession>
<feature type="non-terminal residue" evidence="2">
    <location>
        <position position="1"/>
    </location>
</feature>
<reference evidence="2 3" key="1">
    <citation type="journal article" date="2019" name="Sci. Rep.">
        <title>Orb-weaving spider Araneus ventricosus genome elucidates the spidroin gene catalogue.</title>
        <authorList>
            <person name="Kono N."/>
            <person name="Nakamura H."/>
            <person name="Ohtoshi R."/>
            <person name="Moran D.A.P."/>
            <person name="Shinohara A."/>
            <person name="Yoshida Y."/>
            <person name="Fujiwara M."/>
            <person name="Mori M."/>
            <person name="Tomita M."/>
            <person name="Arakawa K."/>
        </authorList>
    </citation>
    <scope>NUCLEOTIDE SEQUENCE [LARGE SCALE GENOMIC DNA]</scope>
</reference>
<sequence length="99" mass="11095">RRLLRRAESRCRPIICAVNKRIIHGGFEKQHRSDRLGKHNLPCVRGNPSAAQKNKIQAGIGRSAKNIEIKSGRRYENISNVSSRSAFENKMKSGIGNTV</sequence>
<dbReference type="EMBL" id="BGPR01170916">
    <property type="protein sequence ID" value="GBM30465.1"/>
    <property type="molecule type" value="Genomic_DNA"/>
</dbReference>
<protein>
    <submittedName>
        <fullName evidence="2">Uncharacterized protein</fullName>
    </submittedName>
</protein>
<keyword evidence="3" id="KW-1185">Reference proteome</keyword>
<organism evidence="2 3">
    <name type="scientific">Araneus ventricosus</name>
    <name type="common">Orbweaver spider</name>
    <name type="synonym">Epeira ventricosa</name>
    <dbReference type="NCBI Taxonomy" id="182803"/>
    <lineage>
        <taxon>Eukaryota</taxon>
        <taxon>Metazoa</taxon>
        <taxon>Ecdysozoa</taxon>
        <taxon>Arthropoda</taxon>
        <taxon>Chelicerata</taxon>
        <taxon>Arachnida</taxon>
        <taxon>Araneae</taxon>
        <taxon>Araneomorphae</taxon>
        <taxon>Entelegynae</taxon>
        <taxon>Araneoidea</taxon>
        <taxon>Araneidae</taxon>
        <taxon>Araneus</taxon>
    </lineage>
</organism>
<evidence type="ECO:0000313" key="2">
    <source>
        <dbReference type="EMBL" id="GBM30465.1"/>
    </source>
</evidence>
<dbReference type="AlphaFoldDB" id="A0A4Y2ERD4"/>
<name>A0A4Y2ERD4_ARAVE</name>
<evidence type="ECO:0000256" key="1">
    <source>
        <dbReference type="SAM" id="MobiDB-lite"/>
    </source>
</evidence>
<proteinExistence type="predicted"/>
<comment type="caution">
    <text evidence="2">The sequence shown here is derived from an EMBL/GenBank/DDBJ whole genome shotgun (WGS) entry which is preliminary data.</text>
</comment>
<dbReference type="Proteomes" id="UP000499080">
    <property type="component" value="Unassembled WGS sequence"/>
</dbReference>
<feature type="region of interest" description="Disordered" evidence="1">
    <location>
        <begin position="37"/>
        <end position="58"/>
    </location>
</feature>